<dbReference type="InterPro" id="IPR004538">
    <property type="entry name" value="Hemolysin_A/TlyA"/>
</dbReference>
<dbReference type="InterPro" id="IPR002942">
    <property type="entry name" value="S4_RNA-bd"/>
</dbReference>
<proteinExistence type="inferred from homology"/>
<comment type="caution">
    <text evidence="5">The sequence shown here is derived from an EMBL/GenBank/DDBJ whole genome shotgun (WGS) entry which is preliminary data.</text>
</comment>
<evidence type="ECO:0000313" key="5">
    <source>
        <dbReference type="EMBL" id="HIS75048.1"/>
    </source>
</evidence>
<dbReference type="Proteomes" id="UP000886865">
    <property type="component" value="Unassembled WGS sequence"/>
</dbReference>
<organism evidence="5 6">
    <name type="scientific">Candidatus Galligastranaerophilus intestinavium</name>
    <dbReference type="NCBI Taxonomy" id="2840836"/>
    <lineage>
        <taxon>Bacteria</taxon>
        <taxon>Candidatus Galligastranaerophilus</taxon>
    </lineage>
</organism>
<comment type="similarity">
    <text evidence="2">Belongs to the TlyA family.</text>
</comment>
<keyword evidence="5" id="KW-0808">Transferase</keyword>
<dbReference type="Gene3D" id="3.10.290.10">
    <property type="entry name" value="RNA-binding S4 domain"/>
    <property type="match status" value="1"/>
</dbReference>
<dbReference type="NCBIfam" id="TIGR00478">
    <property type="entry name" value="tly"/>
    <property type="match status" value="1"/>
</dbReference>
<dbReference type="AlphaFoldDB" id="A0A9D1FKA3"/>
<dbReference type="PANTHER" id="PTHR32319:SF0">
    <property type="entry name" value="BACTERIAL HEMOLYSIN-LIKE PROTEIN"/>
    <property type="match status" value="1"/>
</dbReference>
<sequence length="259" mass="29290">MKKRLDLILFEKGFFETKNAASSAILAGNVKIDDTPVTKAGQLFDEEKLFNKEKPHKIEIKTLPYVSRGGLKLKGAIDYFKINLKDKVCIDMGSSTGGFCDCMLQEGAKKVFAVDCGTNQLAWKLRCDKRIVSKENVNIKTCKFEDIFGENYSGELPEFLSMDLSFISIKKVLENCKNFICENAQLVILIKPQFEAQREEIAKGGIVKDKKVHEKIINDIKEFCSNLNLETQGVIESPIKGAKQGNTEYLIYLKRKENQ</sequence>
<reference evidence="5" key="2">
    <citation type="journal article" date="2021" name="PeerJ">
        <title>Extensive microbial diversity within the chicken gut microbiome revealed by metagenomics and culture.</title>
        <authorList>
            <person name="Gilroy R."/>
            <person name="Ravi A."/>
            <person name="Getino M."/>
            <person name="Pursley I."/>
            <person name="Horton D.L."/>
            <person name="Alikhan N.F."/>
            <person name="Baker D."/>
            <person name="Gharbi K."/>
            <person name="Hall N."/>
            <person name="Watson M."/>
            <person name="Adriaenssens E.M."/>
            <person name="Foster-Nyarko E."/>
            <person name="Jarju S."/>
            <person name="Secka A."/>
            <person name="Antonio M."/>
            <person name="Oren A."/>
            <person name="Chaudhuri R.R."/>
            <person name="La Ragione R."/>
            <person name="Hildebrand F."/>
            <person name="Pallen M.J."/>
        </authorList>
    </citation>
    <scope>NUCLEOTIDE SEQUENCE</scope>
    <source>
        <strain evidence="5">CHK152-2871</strain>
    </source>
</reference>
<dbReference type="SUPFAM" id="SSF55174">
    <property type="entry name" value="Alpha-L RNA-binding motif"/>
    <property type="match status" value="1"/>
</dbReference>
<feature type="domain" description="RNA-binding S4" evidence="4">
    <location>
        <begin position="3"/>
        <end position="64"/>
    </location>
</feature>
<dbReference type="InterPro" id="IPR047048">
    <property type="entry name" value="TlyA"/>
</dbReference>
<evidence type="ECO:0000313" key="6">
    <source>
        <dbReference type="Proteomes" id="UP000886865"/>
    </source>
</evidence>
<accession>A0A9D1FKA3</accession>
<name>A0A9D1FKA3_9BACT</name>
<evidence type="ECO:0000259" key="4">
    <source>
        <dbReference type="SMART" id="SM00363"/>
    </source>
</evidence>
<dbReference type="SMART" id="SM00363">
    <property type="entry name" value="S4"/>
    <property type="match status" value="1"/>
</dbReference>
<evidence type="ECO:0000256" key="3">
    <source>
        <dbReference type="PROSITE-ProRule" id="PRU00182"/>
    </source>
</evidence>
<dbReference type="InterPro" id="IPR002877">
    <property type="entry name" value="RNA_MeTrfase_FtsJ_dom"/>
</dbReference>
<evidence type="ECO:0000256" key="2">
    <source>
        <dbReference type="ARBA" id="ARBA00029460"/>
    </source>
</evidence>
<dbReference type="GO" id="GO:0003723">
    <property type="term" value="F:RNA binding"/>
    <property type="evidence" value="ECO:0007669"/>
    <property type="project" value="UniProtKB-KW"/>
</dbReference>
<gene>
    <name evidence="5" type="ORF">IAA86_08530</name>
</gene>
<dbReference type="EMBL" id="DVJQ01000073">
    <property type="protein sequence ID" value="HIS75048.1"/>
    <property type="molecule type" value="Genomic_DNA"/>
</dbReference>
<protein>
    <submittedName>
        <fullName evidence="5">TlyA family RNA methyltransferase</fullName>
    </submittedName>
</protein>
<reference evidence="5" key="1">
    <citation type="submission" date="2020-10" db="EMBL/GenBank/DDBJ databases">
        <authorList>
            <person name="Gilroy R."/>
        </authorList>
    </citation>
    <scope>NUCLEOTIDE SEQUENCE</scope>
    <source>
        <strain evidence="5">CHK152-2871</strain>
    </source>
</reference>
<dbReference type="Pfam" id="PF01728">
    <property type="entry name" value="FtsJ"/>
    <property type="match status" value="1"/>
</dbReference>
<keyword evidence="5" id="KW-0489">Methyltransferase</keyword>
<dbReference type="PANTHER" id="PTHR32319">
    <property type="entry name" value="BACTERIAL HEMOLYSIN-LIKE PROTEIN"/>
    <property type="match status" value="1"/>
</dbReference>
<dbReference type="GO" id="GO:0008168">
    <property type="term" value="F:methyltransferase activity"/>
    <property type="evidence" value="ECO:0007669"/>
    <property type="project" value="UniProtKB-KW"/>
</dbReference>
<dbReference type="InterPro" id="IPR036986">
    <property type="entry name" value="S4_RNA-bd_sf"/>
</dbReference>
<dbReference type="InterPro" id="IPR029063">
    <property type="entry name" value="SAM-dependent_MTases_sf"/>
</dbReference>
<dbReference type="CDD" id="cd00165">
    <property type="entry name" value="S4"/>
    <property type="match status" value="1"/>
</dbReference>
<dbReference type="Pfam" id="PF01479">
    <property type="entry name" value="S4"/>
    <property type="match status" value="1"/>
</dbReference>
<dbReference type="SUPFAM" id="SSF53335">
    <property type="entry name" value="S-adenosyl-L-methionine-dependent methyltransferases"/>
    <property type="match status" value="1"/>
</dbReference>
<evidence type="ECO:0000256" key="1">
    <source>
        <dbReference type="ARBA" id="ARBA00022884"/>
    </source>
</evidence>
<dbReference type="PROSITE" id="PS50889">
    <property type="entry name" value="S4"/>
    <property type="match status" value="1"/>
</dbReference>
<dbReference type="PIRSF" id="PIRSF005578">
    <property type="entry name" value="TlyA"/>
    <property type="match status" value="1"/>
</dbReference>
<dbReference type="Gene3D" id="3.40.50.150">
    <property type="entry name" value="Vaccinia Virus protein VP39"/>
    <property type="match status" value="1"/>
</dbReference>
<dbReference type="GO" id="GO:0032259">
    <property type="term" value="P:methylation"/>
    <property type="evidence" value="ECO:0007669"/>
    <property type="project" value="UniProtKB-KW"/>
</dbReference>
<keyword evidence="1 3" id="KW-0694">RNA-binding</keyword>